<dbReference type="GeneID" id="40321739"/>
<proteinExistence type="predicted"/>
<keyword evidence="3" id="KW-1185">Reference proteome</keyword>
<feature type="region of interest" description="Disordered" evidence="1">
    <location>
        <begin position="55"/>
        <end position="78"/>
    </location>
</feature>
<dbReference type="EMBL" id="MKKU01000709">
    <property type="protein sequence ID" value="RNF03726.1"/>
    <property type="molecule type" value="Genomic_DNA"/>
</dbReference>
<accession>A0A3R7MDD2</accession>
<feature type="region of interest" description="Disordered" evidence="1">
    <location>
        <begin position="18"/>
        <end position="41"/>
    </location>
</feature>
<dbReference type="AlphaFoldDB" id="A0A3R7MDD2"/>
<reference evidence="2 3" key="1">
    <citation type="journal article" date="2018" name="BMC Genomics">
        <title>Genomic comparison of Trypanosoma conorhini and Trypanosoma rangeli to Trypanosoma cruzi strains of high and low virulence.</title>
        <authorList>
            <person name="Bradwell K.R."/>
            <person name="Koparde V.N."/>
            <person name="Matveyev A.V."/>
            <person name="Serrano M.G."/>
            <person name="Alves J.M."/>
            <person name="Parikh H."/>
            <person name="Huang B."/>
            <person name="Lee V."/>
            <person name="Espinosa-Alvarez O."/>
            <person name="Ortiz P.A."/>
            <person name="Costa-Martins A.G."/>
            <person name="Teixeira M.M."/>
            <person name="Buck G.A."/>
        </authorList>
    </citation>
    <scope>NUCLEOTIDE SEQUENCE [LARGE SCALE GENOMIC DNA]</scope>
    <source>
        <strain evidence="2 3">025E</strain>
    </source>
</reference>
<sequence length="171" mass="18976">MRDALRWRSCFPGPFSRGARCASRRSRTQRGRGGGGPGVERHWRGCQEEVECLAPRSGSRREASETHGDIQLPRPPWRTVPTDQGRRLCSGHGHGHGHDAGPKPFRGQQGRWWCGSNDRAVGLHTLSAAVGEETGRVSRLLFGPCHELSSLPALHKMLSLQRPCINFLERS</sequence>
<dbReference type="Proteomes" id="UP000284403">
    <property type="component" value="Unassembled WGS sequence"/>
</dbReference>
<name>A0A3R7MDD2_9TRYP</name>
<gene>
    <name evidence="2" type="ORF">Tco025E_08128</name>
</gene>
<comment type="caution">
    <text evidence="2">The sequence shown here is derived from an EMBL/GenBank/DDBJ whole genome shotgun (WGS) entry which is preliminary data.</text>
</comment>
<organism evidence="2 3">
    <name type="scientific">Trypanosoma conorhini</name>
    <dbReference type="NCBI Taxonomy" id="83891"/>
    <lineage>
        <taxon>Eukaryota</taxon>
        <taxon>Discoba</taxon>
        <taxon>Euglenozoa</taxon>
        <taxon>Kinetoplastea</taxon>
        <taxon>Metakinetoplastina</taxon>
        <taxon>Trypanosomatida</taxon>
        <taxon>Trypanosomatidae</taxon>
        <taxon>Trypanosoma</taxon>
    </lineage>
</organism>
<evidence type="ECO:0000256" key="1">
    <source>
        <dbReference type="SAM" id="MobiDB-lite"/>
    </source>
</evidence>
<evidence type="ECO:0000313" key="2">
    <source>
        <dbReference type="EMBL" id="RNF03726.1"/>
    </source>
</evidence>
<protein>
    <submittedName>
        <fullName evidence="2">Uncharacterized protein</fullName>
    </submittedName>
</protein>
<feature type="compositionally biased region" description="Basic and acidic residues" evidence="1">
    <location>
        <begin position="59"/>
        <end position="68"/>
    </location>
</feature>
<dbReference type="RefSeq" id="XP_029224897.1">
    <property type="nucleotide sequence ID" value="XM_029374984.1"/>
</dbReference>
<evidence type="ECO:0000313" key="3">
    <source>
        <dbReference type="Proteomes" id="UP000284403"/>
    </source>
</evidence>